<feature type="non-terminal residue" evidence="1">
    <location>
        <position position="153"/>
    </location>
</feature>
<protein>
    <submittedName>
        <fullName evidence="1">Uncharacterized protein</fullName>
    </submittedName>
</protein>
<name>A0A0G4NMF8_VERLO</name>
<organism evidence="1 2">
    <name type="scientific">Verticillium longisporum</name>
    <name type="common">Verticillium dahliae var. longisporum</name>
    <dbReference type="NCBI Taxonomy" id="100787"/>
    <lineage>
        <taxon>Eukaryota</taxon>
        <taxon>Fungi</taxon>
        <taxon>Dikarya</taxon>
        <taxon>Ascomycota</taxon>
        <taxon>Pezizomycotina</taxon>
        <taxon>Sordariomycetes</taxon>
        <taxon>Hypocreomycetidae</taxon>
        <taxon>Glomerellales</taxon>
        <taxon>Plectosphaerellaceae</taxon>
        <taxon>Verticillium</taxon>
    </lineage>
</organism>
<dbReference type="AlphaFoldDB" id="A0A0G4NMF8"/>
<evidence type="ECO:0000313" key="2">
    <source>
        <dbReference type="Proteomes" id="UP000045706"/>
    </source>
</evidence>
<gene>
    <name evidence="1" type="ORF">BN1723_007603</name>
</gene>
<evidence type="ECO:0000313" key="1">
    <source>
        <dbReference type="EMBL" id="CRK47546.1"/>
    </source>
</evidence>
<accession>A0A0G4NMF8</accession>
<dbReference type="EMBL" id="CVQI01036717">
    <property type="protein sequence ID" value="CRK47546.1"/>
    <property type="molecule type" value="Genomic_DNA"/>
</dbReference>
<sequence>MVFADDFQRDMQEQAAVSTTWRSLREEFESWVDRNTLKARIAMVLHRTMCPSASKGTTGLATVSRNSSCPANNTTWLSIRFVKDYVVIVLKSHGGSDESESGFINEARAYIPWHNSINESPFAIIHIKSFWKSLAQILIALQALHQGLASGAT</sequence>
<proteinExistence type="predicted"/>
<dbReference type="Proteomes" id="UP000045706">
    <property type="component" value="Unassembled WGS sequence"/>
</dbReference>
<reference evidence="2" key="1">
    <citation type="submission" date="2015-05" db="EMBL/GenBank/DDBJ databases">
        <authorList>
            <person name="Fogelqvist Johan"/>
        </authorList>
    </citation>
    <scope>NUCLEOTIDE SEQUENCE [LARGE SCALE GENOMIC DNA]</scope>
</reference>